<evidence type="ECO:0000313" key="1">
    <source>
        <dbReference type="EMBL" id="SDP67548.1"/>
    </source>
</evidence>
<dbReference type="OrthoDB" id="3693646at2"/>
<reference evidence="2" key="1">
    <citation type="submission" date="2016-10" db="EMBL/GenBank/DDBJ databases">
        <authorList>
            <person name="Varghese N."/>
            <person name="Submissions S."/>
        </authorList>
    </citation>
    <scope>NUCLEOTIDE SEQUENCE [LARGE SCALE GENOMIC DNA]</scope>
    <source>
        <strain evidence="2">CGMCC 4.6609</strain>
    </source>
</reference>
<organism evidence="1 2">
    <name type="scientific">Lentzea jiangxiensis</name>
    <dbReference type="NCBI Taxonomy" id="641025"/>
    <lineage>
        <taxon>Bacteria</taxon>
        <taxon>Bacillati</taxon>
        <taxon>Actinomycetota</taxon>
        <taxon>Actinomycetes</taxon>
        <taxon>Pseudonocardiales</taxon>
        <taxon>Pseudonocardiaceae</taxon>
        <taxon>Lentzea</taxon>
    </lineage>
</organism>
<proteinExistence type="predicted"/>
<dbReference type="AlphaFoldDB" id="A0A1H0UNK2"/>
<dbReference type="Proteomes" id="UP000199691">
    <property type="component" value="Unassembled WGS sequence"/>
</dbReference>
<evidence type="ECO:0000313" key="2">
    <source>
        <dbReference type="Proteomes" id="UP000199691"/>
    </source>
</evidence>
<protein>
    <submittedName>
        <fullName evidence="1">Uncharacterized protein</fullName>
    </submittedName>
</protein>
<sequence length="183" mass="20085">MHFPGDSTWQVSSGHGGTFALYVRDALGISTPAADAIPALTPPVPRLSGVVVPETFGAAWDRWWTRSLMNNGAEFVPSRWPVGMPAQLKPAFEAWRPDRTSPEESGRRDAARTVFHEVLVEVVAQLTGELGHPPRFALDVTELPVQGKFWQRVGPRAVLVSEELKGSRTIIAPLESLLRELAQ</sequence>
<dbReference type="EMBL" id="FNIX01000012">
    <property type="protein sequence ID" value="SDP67548.1"/>
    <property type="molecule type" value="Genomic_DNA"/>
</dbReference>
<name>A0A1H0UNK2_9PSEU</name>
<dbReference type="RefSeq" id="WP_143022828.1">
    <property type="nucleotide sequence ID" value="NZ_FNIX01000012.1"/>
</dbReference>
<accession>A0A1H0UNK2</accession>
<gene>
    <name evidence="1" type="ORF">SAMN05421507_112129</name>
</gene>
<keyword evidence="2" id="KW-1185">Reference proteome</keyword>